<name>A0A2H0V7W3_9BACT</name>
<comment type="caution">
    <text evidence="3">The sequence shown here is derived from an EMBL/GenBank/DDBJ whole genome shotgun (WGS) entry which is preliminary data.</text>
</comment>
<dbReference type="CDD" id="cd02869">
    <property type="entry name" value="PseudoU_synth_RluA_like"/>
    <property type="match status" value="1"/>
</dbReference>
<dbReference type="GO" id="GO:0003723">
    <property type="term" value="F:RNA binding"/>
    <property type="evidence" value="ECO:0007669"/>
    <property type="project" value="InterPro"/>
</dbReference>
<accession>A0A2H0V7W3</accession>
<dbReference type="InterPro" id="IPR050188">
    <property type="entry name" value="RluA_PseudoU_synthase"/>
</dbReference>
<dbReference type="GO" id="GO:0000455">
    <property type="term" value="P:enzyme-directed rRNA pseudouridine synthesis"/>
    <property type="evidence" value="ECO:0007669"/>
    <property type="project" value="TreeGrafter"/>
</dbReference>
<feature type="non-terminal residue" evidence="3">
    <location>
        <position position="1"/>
    </location>
</feature>
<organism evidence="3 4">
    <name type="scientific">Candidatus Falkowbacteria bacterium CG10_big_fil_rev_8_21_14_0_10_37_6</name>
    <dbReference type="NCBI Taxonomy" id="1974563"/>
    <lineage>
        <taxon>Bacteria</taxon>
        <taxon>Candidatus Falkowiibacteriota</taxon>
    </lineage>
</organism>
<dbReference type="GO" id="GO:0140098">
    <property type="term" value="F:catalytic activity, acting on RNA"/>
    <property type="evidence" value="ECO:0007669"/>
    <property type="project" value="UniProtKB-ARBA"/>
</dbReference>
<dbReference type="AlphaFoldDB" id="A0A2H0V7W3"/>
<dbReference type="PANTHER" id="PTHR21600:SF44">
    <property type="entry name" value="RIBOSOMAL LARGE SUBUNIT PSEUDOURIDINE SYNTHASE D"/>
    <property type="match status" value="1"/>
</dbReference>
<gene>
    <name evidence="3" type="ORF">COT95_00015</name>
</gene>
<dbReference type="InterPro" id="IPR006145">
    <property type="entry name" value="PsdUridine_synth_RsuA/RluA"/>
</dbReference>
<dbReference type="EMBL" id="PFAN01000001">
    <property type="protein sequence ID" value="PIR95196.1"/>
    <property type="molecule type" value="Genomic_DNA"/>
</dbReference>
<dbReference type="Gene3D" id="3.30.2350.10">
    <property type="entry name" value="Pseudouridine synthase"/>
    <property type="match status" value="1"/>
</dbReference>
<feature type="domain" description="Pseudouridine synthase RsuA/RluA-like" evidence="2">
    <location>
        <begin position="2"/>
        <end position="87"/>
    </location>
</feature>
<dbReference type="GO" id="GO:0009982">
    <property type="term" value="F:pseudouridine synthase activity"/>
    <property type="evidence" value="ECO:0007669"/>
    <property type="project" value="InterPro"/>
</dbReference>
<sequence>KKQFQNRTVLKKYLALVYDLIDKTFDEINFPISRSAKGYKMAAHAKNQSGRRAITDFVVKQNFINYAYLDIKIKTGRTHQIRVHMSSYGHPIVGDDLYGTRKTREKNIKLNLNRVFLHAYILGFNDLQNKEVTFELDLPNELKKILKTIK</sequence>
<dbReference type="Pfam" id="PF00849">
    <property type="entry name" value="PseudoU_synth_2"/>
    <property type="match status" value="1"/>
</dbReference>
<reference evidence="4" key="1">
    <citation type="submission" date="2017-09" db="EMBL/GenBank/DDBJ databases">
        <title>Depth-based differentiation of microbial function through sediment-hosted aquifers and enrichment of novel symbionts in the deep terrestrial subsurface.</title>
        <authorList>
            <person name="Probst A.J."/>
            <person name="Ladd B."/>
            <person name="Jarett J.K."/>
            <person name="Geller-Mcgrath D.E."/>
            <person name="Sieber C.M.K."/>
            <person name="Emerson J.B."/>
            <person name="Anantharaman K."/>
            <person name="Thomas B.C."/>
            <person name="Malmstrom R."/>
            <person name="Stieglmeier M."/>
            <person name="Klingl A."/>
            <person name="Woyke T."/>
            <person name="Ryan C.M."/>
            <person name="Banfield J.F."/>
        </authorList>
    </citation>
    <scope>NUCLEOTIDE SEQUENCE [LARGE SCALE GENOMIC DNA]</scope>
</reference>
<dbReference type="InterPro" id="IPR020103">
    <property type="entry name" value="PsdUridine_synth_cat_dom_sf"/>
</dbReference>
<dbReference type="Proteomes" id="UP000228614">
    <property type="component" value="Unassembled WGS sequence"/>
</dbReference>
<dbReference type="SUPFAM" id="SSF55120">
    <property type="entry name" value="Pseudouridine synthase"/>
    <property type="match status" value="1"/>
</dbReference>
<evidence type="ECO:0000256" key="1">
    <source>
        <dbReference type="ARBA" id="ARBA00010876"/>
    </source>
</evidence>
<proteinExistence type="inferred from homology"/>
<protein>
    <submittedName>
        <fullName evidence="3">RNA pseudouridine synthase</fullName>
    </submittedName>
</protein>
<comment type="similarity">
    <text evidence="1">Belongs to the pseudouridine synthase RluA family.</text>
</comment>
<evidence type="ECO:0000259" key="2">
    <source>
        <dbReference type="Pfam" id="PF00849"/>
    </source>
</evidence>
<evidence type="ECO:0000313" key="4">
    <source>
        <dbReference type="Proteomes" id="UP000228614"/>
    </source>
</evidence>
<dbReference type="PANTHER" id="PTHR21600">
    <property type="entry name" value="MITOCHONDRIAL RNA PSEUDOURIDINE SYNTHASE"/>
    <property type="match status" value="1"/>
</dbReference>
<evidence type="ECO:0000313" key="3">
    <source>
        <dbReference type="EMBL" id="PIR95196.1"/>
    </source>
</evidence>